<reference evidence="2" key="1">
    <citation type="journal article" date="2019" name="Int. J. Syst. Evol. Microbiol.">
        <title>The Global Catalogue of Microorganisms (GCM) 10K type strain sequencing project: providing services to taxonomists for standard genome sequencing and annotation.</title>
        <authorList>
            <consortium name="The Broad Institute Genomics Platform"/>
            <consortium name="The Broad Institute Genome Sequencing Center for Infectious Disease"/>
            <person name="Wu L."/>
            <person name="Ma J."/>
        </authorList>
    </citation>
    <scope>NUCLEOTIDE SEQUENCE [LARGE SCALE GENOMIC DNA]</scope>
    <source>
        <strain evidence="2">JCM 13501</strain>
    </source>
</reference>
<organism evidence="1 2">
    <name type="scientific">Pseudomonas asuensis</name>
    <dbReference type="NCBI Taxonomy" id="1825787"/>
    <lineage>
        <taxon>Bacteria</taxon>
        <taxon>Pseudomonadati</taxon>
        <taxon>Pseudomonadota</taxon>
        <taxon>Gammaproteobacteria</taxon>
        <taxon>Pseudomonadales</taxon>
        <taxon>Pseudomonadaceae</taxon>
        <taxon>Pseudomonas</taxon>
    </lineage>
</organism>
<evidence type="ECO:0000313" key="1">
    <source>
        <dbReference type="EMBL" id="GGM17421.1"/>
    </source>
</evidence>
<sequence length="75" mass="8192">MRLAARFTLRFFRLVALERASALTGAIAEPMITSDQLLLTKSVVAKVKTSPTTWLEMGAIEQMSSLTGLTCCNDN</sequence>
<dbReference type="EMBL" id="BMNW01000006">
    <property type="protein sequence ID" value="GGM17421.1"/>
    <property type="molecule type" value="Genomic_DNA"/>
</dbReference>
<dbReference type="Proteomes" id="UP000616499">
    <property type="component" value="Unassembled WGS sequence"/>
</dbReference>
<protein>
    <recommendedName>
        <fullName evidence="3">Secreted protein</fullName>
    </recommendedName>
</protein>
<evidence type="ECO:0008006" key="3">
    <source>
        <dbReference type="Google" id="ProtNLM"/>
    </source>
</evidence>
<evidence type="ECO:0000313" key="2">
    <source>
        <dbReference type="Proteomes" id="UP000616499"/>
    </source>
</evidence>
<accession>A0ABQ2GXU7</accession>
<keyword evidence="2" id="KW-1185">Reference proteome</keyword>
<proteinExistence type="predicted"/>
<comment type="caution">
    <text evidence="1">The sequence shown here is derived from an EMBL/GenBank/DDBJ whole genome shotgun (WGS) entry which is preliminary data.</text>
</comment>
<gene>
    <name evidence="1" type="ORF">GCM10009425_30500</name>
</gene>
<name>A0ABQ2GXU7_9PSED</name>